<dbReference type="GO" id="GO:0005886">
    <property type="term" value="C:plasma membrane"/>
    <property type="evidence" value="ECO:0007669"/>
    <property type="project" value="UniProtKB-SubCell"/>
</dbReference>
<gene>
    <name evidence="7" type="ORF">HUK68_17440</name>
</gene>
<dbReference type="KEGG" id="aant:HUK68_17440"/>
<keyword evidence="5 6" id="KW-0472">Membrane</keyword>
<keyword evidence="8" id="KW-1185">Reference proteome</keyword>
<keyword evidence="4 6" id="KW-1133">Transmembrane helix</keyword>
<sequence length="199" mass="21265">MPAVELTALLILAAAMSFSPGPNTTLAATLAANHGLRPSLRFVCAVPFGWCLLLLLTAAGVGALVLALPALRWAIKALGIGYLLWLALRLSRAGQLAQAQGHGLAVPFWQGVGLQFVNIKAWLLMFTVVGGWVAGHADAWQRLAVVLPVMAFFALASNLLYACIGALLRGWLAQGQRLLWFNRVMALLLVLTASWMLLA</sequence>
<dbReference type="PANTHER" id="PTHR30086">
    <property type="entry name" value="ARGININE EXPORTER PROTEIN ARGO"/>
    <property type="match status" value="1"/>
</dbReference>
<evidence type="ECO:0000256" key="3">
    <source>
        <dbReference type="ARBA" id="ARBA00022692"/>
    </source>
</evidence>
<dbReference type="Pfam" id="PF01810">
    <property type="entry name" value="LysE"/>
    <property type="match status" value="1"/>
</dbReference>
<feature type="transmembrane region" description="Helical" evidence="6">
    <location>
        <begin position="43"/>
        <end position="66"/>
    </location>
</feature>
<dbReference type="GO" id="GO:0015171">
    <property type="term" value="F:amino acid transmembrane transporter activity"/>
    <property type="evidence" value="ECO:0007669"/>
    <property type="project" value="TreeGrafter"/>
</dbReference>
<protein>
    <submittedName>
        <fullName evidence="7">LysE family translocator</fullName>
    </submittedName>
</protein>
<accession>A0A6N1X5A5</accession>
<evidence type="ECO:0000256" key="6">
    <source>
        <dbReference type="SAM" id="Phobius"/>
    </source>
</evidence>
<dbReference type="PANTHER" id="PTHR30086:SF20">
    <property type="entry name" value="ARGININE EXPORTER PROTEIN ARGO-RELATED"/>
    <property type="match status" value="1"/>
</dbReference>
<evidence type="ECO:0000256" key="5">
    <source>
        <dbReference type="ARBA" id="ARBA00023136"/>
    </source>
</evidence>
<keyword evidence="2" id="KW-1003">Cell membrane</keyword>
<evidence type="ECO:0000256" key="2">
    <source>
        <dbReference type="ARBA" id="ARBA00022475"/>
    </source>
</evidence>
<organism evidence="7 8">
    <name type="scientific">Comamonas antarctica</name>
    <dbReference type="NCBI Taxonomy" id="2743470"/>
    <lineage>
        <taxon>Bacteria</taxon>
        <taxon>Pseudomonadati</taxon>
        <taxon>Pseudomonadota</taxon>
        <taxon>Betaproteobacteria</taxon>
        <taxon>Burkholderiales</taxon>
        <taxon>Comamonadaceae</taxon>
        <taxon>Comamonas</taxon>
    </lineage>
</organism>
<dbReference type="InterPro" id="IPR001123">
    <property type="entry name" value="LeuE-type"/>
</dbReference>
<dbReference type="AlphaFoldDB" id="A0A6N1X5A5"/>
<name>A0A6N1X5A5_9BURK</name>
<dbReference type="RefSeq" id="WP_175505331.1">
    <property type="nucleotide sequence ID" value="NZ_CP054840.1"/>
</dbReference>
<feature type="transmembrane region" description="Helical" evidence="6">
    <location>
        <begin position="145"/>
        <end position="168"/>
    </location>
</feature>
<evidence type="ECO:0000256" key="4">
    <source>
        <dbReference type="ARBA" id="ARBA00022989"/>
    </source>
</evidence>
<evidence type="ECO:0000256" key="1">
    <source>
        <dbReference type="ARBA" id="ARBA00004651"/>
    </source>
</evidence>
<keyword evidence="3 6" id="KW-0812">Transmembrane</keyword>
<proteinExistence type="predicted"/>
<reference evidence="7 8" key="1">
    <citation type="submission" date="2020-06" db="EMBL/GenBank/DDBJ databases">
        <title>Acidovorax antarctica sp. nov., isolated from Corinth ice sheet soil, Antarctic Fields Peninsula.</title>
        <authorList>
            <person name="Xu Q."/>
            <person name="Peng F."/>
        </authorList>
    </citation>
    <scope>NUCLEOTIDE SEQUENCE [LARGE SCALE GENOMIC DNA]</scope>
    <source>
        <strain evidence="7 8">16-35-5</strain>
    </source>
</reference>
<dbReference type="Proteomes" id="UP000509579">
    <property type="component" value="Chromosome"/>
</dbReference>
<feature type="transmembrane region" description="Helical" evidence="6">
    <location>
        <begin position="180"/>
        <end position="198"/>
    </location>
</feature>
<comment type="subcellular location">
    <subcellularLocation>
        <location evidence="1">Cell membrane</location>
        <topology evidence="1">Multi-pass membrane protein</topology>
    </subcellularLocation>
</comment>
<dbReference type="GO" id="GO:0033228">
    <property type="term" value="P:cysteine export across plasma membrane"/>
    <property type="evidence" value="ECO:0007669"/>
    <property type="project" value="TreeGrafter"/>
</dbReference>
<feature type="transmembrane region" description="Helical" evidence="6">
    <location>
        <begin position="112"/>
        <end position="133"/>
    </location>
</feature>
<evidence type="ECO:0000313" key="8">
    <source>
        <dbReference type="Proteomes" id="UP000509579"/>
    </source>
</evidence>
<dbReference type="EMBL" id="CP054840">
    <property type="protein sequence ID" value="QKV54531.1"/>
    <property type="molecule type" value="Genomic_DNA"/>
</dbReference>
<evidence type="ECO:0000313" key="7">
    <source>
        <dbReference type="EMBL" id="QKV54531.1"/>
    </source>
</evidence>